<feature type="transmembrane region" description="Helical" evidence="1">
    <location>
        <begin position="93"/>
        <end position="111"/>
    </location>
</feature>
<dbReference type="KEGG" id="csl:COCSUDRAFT_62467"/>
<evidence type="ECO:0000313" key="3">
    <source>
        <dbReference type="Proteomes" id="UP000007264"/>
    </source>
</evidence>
<protein>
    <submittedName>
        <fullName evidence="2">Uncharacterized protein</fullName>
    </submittedName>
</protein>
<dbReference type="AlphaFoldDB" id="I0YZX0"/>
<dbReference type="OrthoDB" id="2015146at2759"/>
<name>I0YZX0_COCSC</name>
<dbReference type="eggNOG" id="ENOG502SCES">
    <property type="taxonomic scope" value="Eukaryota"/>
</dbReference>
<evidence type="ECO:0000256" key="1">
    <source>
        <dbReference type="SAM" id="Phobius"/>
    </source>
</evidence>
<comment type="caution">
    <text evidence="2">The sequence shown here is derived from an EMBL/GenBank/DDBJ whole genome shotgun (WGS) entry which is preliminary data.</text>
</comment>
<gene>
    <name evidence="2" type="ORF">COCSUDRAFT_62467</name>
</gene>
<accession>I0YZX0</accession>
<feature type="transmembrane region" description="Helical" evidence="1">
    <location>
        <begin position="26"/>
        <end position="46"/>
    </location>
</feature>
<keyword evidence="3" id="KW-1185">Reference proteome</keyword>
<sequence length="152" mass="15396">MHVSTQSAAKGDIAATVDRGEDGPSLGRLALLVGGDAAALLLFAAIGRANHGESLDPASVLSVAWPFLVGWFGSAALLGGFGKEAQGGRTGPAAITAAKCWALGTTVGVALRSLSRGYFPDKAFVIVSFAVTAVFLIGWRSALAAATPEQLK</sequence>
<organism evidence="2 3">
    <name type="scientific">Coccomyxa subellipsoidea (strain C-169)</name>
    <name type="common">Green microalga</name>
    <dbReference type="NCBI Taxonomy" id="574566"/>
    <lineage>
        <taxon>Eukaryota</taxon>
        <taxon>Viridiplantae</taxon>
        <taxon>Chlorophyta</taxon>
        <taxon>core chlorophytes</taxon>
        <taxon>Trebouxiophyceae</taxon>
        <taxon>Trebouxiophyceae incertae sedis</taxon>
        <taxon>Coccomyxaceae</taxon>
        <taxon>Coccomyxa</taxon>
        <taxon>Coccomyxa subellipsoidea</taxon>
    </lineage>
</organism>
<evidence type="ECO:0000313" key="2">
    <source>
        <dbReference type="EMBL" id="EIE23939.1"/>
    </source>
</evidence>
<proteinExistence type="predicted"/>
<dbReference type="PANTHER" id="PTHR35283:SF3">
    <property type="entry name" value="T12C22.21 PROTEIN"/>
    <property type="match status" value="1"/>
</dbReference>
<dbReference type="RefSeq" id="XP_005648483.1">
    <property type="nucleotide sequence ID" value="XM_005648426.1"/>
</dbReference>
<dbReference type="GeneID" id="17041937"/>
<dbReference type="Proteomes" id="UP000007264">
    <property type="component" value="Unassembled WGS sequence"/>
</dbReference>
<dbReference type="InterPro" id="IPR021414">
    <property type="entry name" value="DUF3054"/>
</dbReference>
<feature type="transmembrane region" description="Helical" evidence="1">
    <location>
        <begin position="58"/>
        <end position="81"/>
    </location>
</feature>
<dbReference type="PANTHER" id="PTHR35283">
    <property type="entry name" value="T12C22.21 PROTEIN"/>
    <property type="match status" value="1"/>
</dbReference>
<reference evidence="2 3" key="1">
    <citation type="journal article" date="2012" name="Genome Biol.">
        <title>The genome of the polar eukaryotic microalga coccomyxa subellipsoidea reveals traits of cold adaptation.</title>
        <authorList>
            <person name="Blanc G."/>
            <person name="Agarkova I."/>
            <person name="Grimwood J."/>
            <person name="Kuo A."/>
            <person name="Brueggeman A."/>
            <person name="Dunigan D."/>
            <person name="Gurnon J."/>
            <person name="Ladunga I."/>
            <person name="Lindquist E."/>
            <person name="Lucas S."/>
            <person name="Pangilinan J."/>
            <person name="Proschold T."/>
            <person name="Salamov A."/>
            <person name="Schmutz J."/>
            <person name="Weeks D."/>
            <person name="Yamada T."/>
            <person name="Claverie J.M."/>
            <person name="Grigoriev I."/>
            <person name="Van Etten J."/>
            <person name="Lomsadze A."/>
            <person name="Borodovsky M."/>
        </authorList>
    </citation>
    <scope>NUCLEOTIDE SEQUENCE [LARGE SCALE GENOMIC DNA]</scope>
    <source>
        <strain evidence="2 3">C-169</strain>
    </source>
</reference>
<dbReference type="EMBL" id="AGSI01000006">
    <property type="protein sequence ID" value="EIE23939.1"/>
    <property type="molecule type" value="Genomic_DNA"/>
</dbReference>
<keyword evidence="1" id="KW-0812">Transmembrane</keyword>
<keyword evidence="1" id="KW-0472">Membrane</keyword>
<feature type="transmembrane region" description="Helical" evidence="1">
    <location>
        <begin position="123"/>
        <end position="142"/>
    </location>
</feature>
<dbReference type="Pfam" id="PF11255">
    <property type="entry name" value="DUF3054"/>
    <property type="match status" value="1"/>
</dbReference>
<keyword evidence="1" id="KW-1133">Transmembrane helix</keyword>